<keyword evidence="4 8" id="KW-1133">Transmembrane helix</keyword>
<dbReference type="PROSITE" id="PS01023">
    <property type="entry name" value="PTR2_2"/>
    <property type="match status" value="1"/>
</dbReference>
<feature type="transmembrane region" description="Helical" evidence="8">
    <location>
        <begin position="517"/>
        <end position="538"/>
    </location>
</feature>
<evidence type="ECO:0000313" key="9">
    <source>
        <dbReference type="EMBL" id="KAL3419872.1"/>
    </source>
</evidence>
<dbReference type="InterPro" id="IPR000109">
    <property type="entry name" value="POT_fam"/>
</dbReference>
<feature type="transmembrane region" description="Helical" evidence="8">
    <location>
        <begin position="117"/>
        <end position="136"/>
    </location>
</feature>
<dbReference type="PANTHER" id="PTHR11654">
    <property type="entry name" value="OLIGOPEPTIDE TRANSPORTER-RELATED"/>
    <property type="match status" value="1"/>
</dbReference>
<protein>
    <submittedName>
        <fullName evidence="9">POT family protein</fullName>
    </submittedName>
</protein>
<feature type="transmembrane region" description="Helical" evidence="8">
    <location>
        <begin position="432"/>
        <end position="454"/>
    </location>
</feature>
<dbReference type="EMBL" id="JBFCZG010000007">
    <property type="protein sequence ID" value="KAL3419872.1"/>
    <property type="molecule type" value="Genomic_DNA"/>
</dbReference>
<feature type="transmembrane region" description="Helical" evidence="8">
    <location>
        <begin position="232"/>
        <end position="254"/>
    </location>
</feature>
<accession>A0ABR4P9L5</accession>
<gene>
    <name evidence="9" type="ORF">PVAG01_08371</name>
</gene>
<reference evidence="9 10" key="1">
    <citation type="submission" date="2024-06" db="EMBL/GenBank/DDBJ databases">
        <title>Complete genome of Phlyctema vagabunda strain 19-DSS-EL-015.</title>
        <authorList>
            <person name="Fiorenzani C."/>
        </authorList>
    </citation>
    <scope>NUCLEOTIDE SEQUENCE [LARGE SCALE GENOMIC DNA]</scope>
    <source>
        <strain evidence="9 10">19-DSS-EL-015</strain>
    </source>
</reference>
<proteinExistence type="inferred from homology"/>
<evidence type="ECO:0000256" key="4">
    <source>
        <dbReference type="ARBA" id="ARBA00022989"/>
    </source>
</evidence>
<name>A0ABR4P9L5_9HELO</name>
<keyword evidence="6" id="KW-0813">Transport</keyword>
<evidence type="ECO:0000256" key="8">
    <source>
        <dbReference type="SAM" id="Phobius"/>
    </source>
</evidence>
<evidence type="ECO:0000256" key="6">
    <source>
        <dbReference type="RuleBase" id="RU003755"/>
    </source>
</evidence>
<dbReference type="Gene3D" id="1.20.1250.20">
    <property type="entry name" value="MFS general substrate transporter like domains"/>
    <property type="match status" value="1"/>
</dbReference>
<dbReference type="SUPFAM" id="SSF103473">
    <property type="entry name" value="MFS general substrate transporter"/>
    <property type="match status" value="1"/>
</dbReference>
<feature type="transmembrane region" description="Helical" evidence="8">
    <location>
        <begin position="484"/>
        <end position="505"/>
    </location>
</feature>
<evidence type="ECO:0000256" key="1">
    <source>
        <dbReference type="ARBA" id="ARBA00004141"/>
    </source>
</evidence>
<comment type="caution">
    <text evidence="9">The sequence shown here is derived from an EMBL/GenBank/DDBJ whole genome shotgun (WGS) entry which is preliminary data.</text>
</comment>
<evidence type="ECO:0000256" key="3">
    <source>
        <dbReference type="ARBA" id="ARBA00022692"/>
    </source>
</evidence>
<evidence type="ECO:0000256" key="5">
    <source>
        <dbReference type="ARBA" id="ARBA00023136"/>
    </source>
</evidence>
<comment type="subcellular location">
    <subcellularLocation>
        <location evidence="1 6">Membrane</location>
        <topology evidence="1 6">Multi-pass membrane protein</topology>
    </subcellularLocation>
</comment>
<dbReference type="Proteomes" id="UP001629113">
    <property type="component" value="Unassembled WGS sequence"/>
</dbReference>
<keyword evidence="3 6" id="KW-0812">Transmembrane</keyword>
<evidence type="ECO:0000256" key="2">
    <source>
        <dbReference type="ARBA" id="ARBA00005982"/>
    </source>
</evidence>
<feature type="transmembrane region" description="Helical" evidence="8">
    <location>
        <begin position="544"/>
        <end position="564"/>
    </location>
</feature>
<comment type="similarity">
    <text evidence="2 6">Belongs to the major facilitator superfamily. Proton-dependent oligopeptide transporter (POT/PTR) (TC 2.A.17) family.</text>
</comment>
<organism evidence="9 10">
    <name type="scientific">Phlyctema vagabunda</name>
    <dbReference type="NCBI Taxonomy" id="108571"/>
    <lineage>
        <taxon>Eukaryota</taxon>
        <taxon>Fungi</taxon>
        <taxon>Dikarya</taxon>
        <taxon>Ascomycota</taxon>
        <taxon>Pezizomycotina</taxon>
        <taxon>Leotiomycetes</taxon>
        <taxon>Helotiales</taxon>
        <taxon>Dermateaceae</taxon>
        <taxon>Phlyctema</taxon>
    </lineage>
</organism>
<evidence type="ECO:0000256" key="7">
    <source>
        <dbReference type="SAM" id="MobiDB-lite"/>
    </source>
</evidence>
<dbReference type="Pfam" id="PF00854">
    <property type="entry name" value="PTR2"/>
    <property type="match status" value="1"/>
</dbReference>
<feature type="region of interest" description="Disordered" evidence="7">
    <location>
        <begin position="578"/>
        <end position="610"/>
    </location>
</feature>
<evidence type="ECO:0000313" key="10">
    <source>
        <dbReference type="Proteomes" id="UP001629113"/>
    </source>
</evidence>
<feature type="compositionally biased region" description="Basic and acidic residues" evidence="7">
    <location>
        <begin position="595"/>
        <end position="610"/>
    </location>
</feature>
<sequence>MNAASTLETQEVAISHEPKTVLPLMHKTDTSSSTEIVGYERPTEQELATLRRVSGKIPWTAYTVAFIELCERFSYYGTTAVFVNFIQQPMPEGSNTGAGHDGQSGALDMGQRASTGLTTFNSFWAYIMPLFGAYMADQYWGRFKTIQISIIVALVGHVILIISAIPPVIVHPNGAITCFSIGVIIMGIGVGGFKSNISPLIAEQCTETEMTIKTTAKGERVIMDPTVTISRVYLYFYLMINIGSLVGSIGMVYAEKYVGFWLSFLLPTIMLCLCPMVLIACKGRYKMTQPTGSTFSKALKLWKLAMGNRWSWNPFTLRRNIKAPGFWEAVMPSKISNKPVWMTFDDAWVDEVRRGLLACKVFLWYPLYWLAYGQMTNNLTSQAATMVLGPVPNDIVSNLNPLFIVLLIPIMDQVIYPGLRKAGINFTPIRRITCGFFLASMAMVSATVTQSYIYKMNPCGKNASGCEDADGNRLKANITVWVQVVPYGLIGFSEIMASITSLEYAFTKAPTNMRSTVTAVSLFMNAISSALSQALVSLSADPLLVWNYGVVAVVAAIGGCLFWWDNRKLDKEEDRLNMLPTSDYKGPAPVSDVETGDREHIPADDEKRPL</sequence>
<keyword evidence="10" id="KW-1185">Reference proteome</keyword>
<feature type="transmembrane region" description="Helical" evidence="8">
    <location>
        <begin position="148"/>
        <end position="168"/>
    </location>
</feature>
<feature type="transmembrane region" description="Helical" evidence="8">
    <location>
        <begin position="174"/>
        <end position="193"/>
    </location>
</feature>
<feature type="transmembrane region" description="Helical" evidence="8">
    <location>
        <begin position="260"/>
        <end position="281"/>
    </location>
</feature>
<keyword evidence="5 8" id="KW-0472">Membrane</keyword>
<dbReference type="InterPro" id="IPR036259">
    <property type="entry name" value="MFS_trans_sf"/>
</dbReference>
<dbReference type="InterPro" id="IPR018456">
    <property type="entry name" value="PTR2_symporter_CS"/>
</dbReference>